<dbReference type="GO" id="GO:0016787">
    <property type="term" value="F:hydrolase activity"/>
    <property type="evidence" value="ECO:0007669"/>
    <property type="project" value="InterPro"/>
</dbReference>
<dbReference type="InterPro" id="IPR010496">
    <property type="entry name" value="AL/BT2_dom"/>
</dbReference>
<dbReference type="EMBL" id="FPCJ01000001">
    <property type="protein sequence ID" value="SFV36068.1"/>
    <property type="molecule type" value="Genomic_DNA"/>
</dbReference>
<dbReference type="RefSeq" id="WP_092460790.1">
    <property type="nucleotide sequence ID" value="NZ_FPCJ01000001.1"/>
</dbReference>
<feature type="domain" description="3-keto-alpha-glucoside-1,2-lyase/3-keto-2-hydroxy-glucal hydratase" evidence="2">
    <location>
        <begin position="38"/>
        <end position="241"/>
    </location>
</feature>
<gene>
    <name evidence="3" type="ORF">SAMN05660895_2403</name>
</gene>
<dbReference type="OrthoDB" id="659240at2"/>
<feature type="signal peptide" evidence="1">
    <location>
        <begin position="1"/>
        <end position="22"/>
    </location>
</feature>
<dbReference type="Proteomes" id="UP000199537">
    <property type="component" value="Unassembled WGS sequence"/>
</dbReference>
<keyword evidence="1" id="KW-0732">Signal</keyword>
<feature type="chain" id="PRO_5011596344" description="3-keto-alpha-glucoside-1,2-lyase/3-keto-2-hydroxy-glucal hydratase domain-containing protein" evidence="1">
    <location>
        <begin position="23"/>
        <end position="243"/>
    </location>
</feature>
<evidence type="ECO:0000313" key="3">
    <source>
        <dbReference type="EMBL" id="SFV36068.1"/>
    </source>
</evidence>
<accession>A0A1I7NN24</accession>
<sequence>MPRLPFGCFVFVCLTFSLFCIAQNQPANTLTAREKAAGWRLLFNGKDLSGWHSYLEKHPGKAWKVENGCIVLDKNAHSPYADYADLTSDEEFANFDLKIEWKVEPCGNSGVMFYVHESPAYHETWNTGPEMQIVDLCCSPDSRILKCRAGDLYDLIAADTEWVTPGGEWNTYEIICDHGHLQLFENGHRIIDTHLWTPAWKQLIAHSKFATMPDFGSFQKGHIALQGTENGKLWFRNIKIRTW</sequence>
<protein>
    <recommendedName>
        <fullName evidence="2">3-keto-alpha-glucoside-1,2-lyase/3-keto-2-hydroxy-glucal hydratase domain-containing protein</fullName>
    </recommendedName>
</protein>
<keyword evidence="4" id="KW-1185">Reference proteome</keyword>
<dbReference type="Gene3D" id="2.60.120.560">
    <property type="entry name" value="Exo-inulinase, domain 1"/>
    <property type="match status" value="1"/>
</dbReference>
<name>A0A1I7NN24_9BACT</name>
<evidence type="ECO:0000256" key="1">
    <source>
        <dbReference type="SAM" id="SignalP"/>
    </source>
</evidence>
<evidence type="ECO:0000313" key="4">
    <source>
        <dbReference type="Proteomes" id="UP000199537"/>
    </source>
</evidence>
<organism evidence="3 4">
    <name type="scientific">Thermoflavifilum thermophilum</name>
    <dbReference type="NCBI Taxonomy" id="1393122"/>
    <lineage>
        <taxon>Bacteria</taxon>
        <taxon>Pseudomonadati</taxon>
        <taxon>Bacteroidota</taxon>
        <taxon>Chitinophagia</taxon>
        <taxon>Chitinophagales</taxon>
        <taxon>Chitinophagaceae</taxon>
        <taxon>Thermoflavifilum</taxon>
    </lineage>
</organism>
<evidence type="ECO:0000259" key="2">
    <source>
        <dbReference type="Pfam" id="PF06439"/>
    </source>
</evidence>
<dbReference type="AlphaFoldDB" id="A0A1I7NN24"/>
<reference evidence="4" key="1">
    <citation type="submission" date="2016-10" db="EMBL/GenBank/DDBJ databases">
        <authorList>
            <person name="Varghese N."/>
            <person name="Submissions S."/>
        </authorList>
    </citation>
    <scope>NUCLEOTIDE SEQUENCE [LARGE SCALE GENOMIC DNA]</scope>
    <source>
        <strain evidence="4">DSM 14807</strain>
    </source>
</reference>
<proteinExistence type="predicted"/>
<dbReference type="Pfam" id="PF06439">
    <property type="entry name" value="3keto-disac_hyd"/>
    <property type="match status" value="1"/>
</dbReference>
<dbReference type="STRING" id="1393122.SAMN05660895_2403"/>